<organism evidence="6 7">
    <name type="scientific">Chondromyces apiculatus DSM 436</name>
    <dbReference type="NCBI Taxonomy" id="1192034"/>
    <lineage>
        <taxon>Bacteria</taxon>
        <taxon>Pseudomonadati</taxon>
        <taxon>Myxococcota</taxon>
        <taxon>Polyangia</taxon>
        <taxon>Polyangiales</taxon>
        <taxon>Polyangiaceae</taxon>
        <taxon>Chondromyces</taxon>
    </lineage>
</organism>
<dbReference type="Gene3D" id="3.30.200.20">
    <property type="entry name" value="Phosphorylase Kinase, domain 1"/>
    <property type="match status" value="1"/>
</dbReference>
<keyword evidence="6" id="KW-0723">Serine/threonine-protein kinase</keyword>
<dbReference type="CDD" id="cd14014">
    <property type="entry name" value="STKc_PknB_like"/>
    <property type="match status" value="1"/>
</dbReference>
<dbReference type="Gene3D" id="1.10.510.10">
    <property type="entry name" value="Transferase(Phosphotransferase) domain 1"/>
    <property type="match status" value="1"/>
</dbReference>
<dbReference type="Pfam" id="PF00069">
    <property type="entry name" value="Pkinase"/>
    <property type="match status" value="1"/>
</dbReference>
<keyword evidence="2 3" id="KW-0067">ATP-binding</keyword>
<reference evidence="6 7" key="1">
    <citation type="submission" date="2013-05" db="EMBL/GenBank/DDBJ databases">
        <title>Genome assembly of Chondromyces apiculatus DSM 436.</title>
        <authorList>
            <person name="Sharma G."/>
            <person name="Khatri I."/>
            <person name="Kaur C."/>
            <person name="Mayilraj S."/>
            <person name="Subramanian S."/>
        </authorList>
    </citation>
    <scope>NUCLEOTIDE SEQUENCE [LARGE SCALE GENOMIC DNA]</scope>
    <source>
        <strain evidence="6 7">DSM 436</strain>
    </source>
</reference>
<dbReference type="InterPro" id="IPR011009">
    <property type="entry name" value="Kinase-like_dom_sf"/>
</dbReference>
<evidence type="ECO:0000256" key="1">
    <source>
        <dbReference type="ARBA" id="ARBA00022741"/>
    </source>
</evidence>
<dbReference type="Pfam" id="PF03781">
    <property type="entry name" value="FGE-sulfatase"/>
    <property type="match status" value="1"/>
</dbReference>
<dbReference type="Proteomes" id="UP000019678">
    <property type="component" value="Unassembled WGS sequence"/>
</dbReference>
<keyword evidence="7" id="KW-1185">Reference proteome</keyword>
<dbReference type="InterPro" id="IPR000719">
    <property type="entry name" value="Prot_kinase_dom"/>
</dbReference>
<feature type="compositionally biased region" description="Pro residues" evidence="4">
    <location>
        <begin position="29"/>
        <end position="39"/>
    </location>
</feature>
<comment type="caution">
    <text evidence="6">The sequence shown here is derived from an EMBL/GenBank/DDBJ whole genome shotgun (WGS) entry which is preliminary data.</text>
</comment>
<dbReference type="GO" id="GO:0004674">
    <property type="term" value="F:protein serine/threonine kinase activity"/>
    <property type="evidence" value="ECO:0007669"/>
    <property type="project" value="UniProtKB-KW"/>
</dbReference>
<dbReference type="AlphaFoldDB" id="A0A017TH53"/>
<dbReference type="Gene3D" id="3.90.1580.10">
    <property type="entry name" value="paralog of FGE (formylglycine-generating enzyme)"/>
    <property type="match status" value="1"/>
</dbReference>
<feature type="binding site" evidence="3">
    <location>
        <position position="85"/>
    </location>
    <ligand>
        <name>ATP</name>
        <dbReference type="ChEBI" id="CHEBI:30616"/>
    </ligand>
</feature>
<dbReference type="eggNOG" id="COG0515">
    <property type="taxonomic scope" value="Bacteria"/>
</dbReference>
<dbReference type="SUPFAM" id="SSF56112">
    <property type="entry name" value="Protein kinase-like (PK-like)"/>
    <property type="match status" value="1"/>
</dbReference>
<accession>A0A017TH53</accession>
<feature type="compositionally biased region" description="Pro residues" evidence="4">
    <location>
        <begin position="1"/>
        <end position="13"/>
    </location>
</feature>
<sequence length="576" mass="64108">MLSPPGISPPFLPQPEGGSADSLAFHPTEPSPHPGVPNTLPLPPVHLLAGTELGVYRIESVLGEGGMGVVYRAHDRARDRTVAVKCLHANLAGNAEIRRRFSREARVLRSWAHEHVVGVYDFVELEHILGIVMEFIDGLTLVQHVTRWRGRVPYREVRAVFGGVLDAMEEGHRRGIIHRDLKPDNILVVADEVGLRPKIVDFGIAKILEGTTYTLSGAFLGTCSYMSPEQVKQPQSADARSDIYSLGITLYQLVTGRVPFENPNHFSVMMAHVTDAPSPPSAHRPDVPPELEQLILDALAKDPSGRPASCAIFRQRLDAALADHLPDHVQGDGREVPPVLRGSHGEEMVLVPSGLFLMGQQRRKVHLDAFYIDRTPVTNRQFKLFVEVTGYKPEDQNASRFLFQMRRGEIPKGLEDHPVTYVSWEDARAYAAWAGKRLPSEAEWEKAARGTDGRRYPWGRAEPTPRLANFDNRSRENGTSAVGAYPEAASPYGALDMAGNVWEWCDDYDDPDFYADGPARNPRNNRPPARNPRLVMRGGSWMYGAQSLRAYTRQSYDARYRFADGGFRCARSASGR</sequence>
<dbReference type="GO" id="GO:0120147">
    <property type="term" value="F:formylglycine-generating oxidase activity"/>
    <property type="evidence" value="ECO:0007669"/>
    <property type="project" value="TreeGrafter"/>
</dbReference>
<dbReference type="PROSITE" id="PS00107">
    <property type="entry name" value="PROTEIN_KINASE_ATP"/>
    <property type="match status" value="1"/>
</dbReference>
<dbReference type="InterPro" id="IPR016187">
    <property type="entry name" value="CTDL_fold"/>
</dbReference>
<keyword evidence="6" id="KW-0808">Transferase</keyword>
<name>A0A017TH53_9BACT</name>
<evidence type="ECO:0000259" key="5">
    <source>
        <dbReference type="PROSITE" id="PS50011"/>
    </source>
</evidence>
<dbReference type="InterPro" id="IPR051043">
    <property type="entry name" value="Sulfatase_Mod_Factor_Kinase"/>
</dbReference>
<evidence type="ECO:0000313" key="6">
    <source>
        <dbReference type="EMBL" id="EYF08544.1"/>
    </source>
</evidence>
<feature type="region of interest" description="Disordered" evidence="4">
    <location>
        <begin position="1"/>
        <end position="39"/>
    </location>
</feature>
<keyword evidence="6" id="KW-0418">Kinase</keyword>
<dbReference type="EMBL" id="ASRX01000003">
    <property type="protein sequence ID" value="EYF08544.1"/>
    <property type="molecule type" value="Genomic_DNA"/>
</dbReference>
<feature type="region of interest" description="Disordered" evidence="4">
    <location>
        <begin position="455"/>
        <end position="483"/>
    </location>
</feature>
<dbReference type="GO" id="GO:0005524">
    <property type="term" value="F:ATP binding"/>
    <property type="evidence" value="ECO:0007669"/>
    <property type="project" value="UniProtKB-UniRule"/>
</dbReference>
<evidence type="ECO:0000256" key="2">
    <source>
        <dbReference type="ARBA" id="ARBA00022840"/>
    </source>
</evidence>
<dbReference type="eggNOG" id="COG1262">
    <property type="taxonomic scope" value="Bacteria"/>
</dbReference>
<dbReference type="STRING" id="1192034.CAP_4074"/>
<evidence type="ECO:0000256" key="4">
    <source>
        <dbReference type="SAM" id="MobiDB-lite"/>
    </source>
</evidence>
<dbReference type="PANTHER" id="PTHR23150">
    <property type="entry name" value="SULFATASE MODIFYING FACTOR 1, 2"/>
    <property type="match status" value="1"/>
</dbReference>
<dbReference type="SMART" id="SM00220">
    <property type="entry name" value="S_TKc"/>
    <property type="match status" value="1"/>
</dbReference>
<dbReference type="SUPFAM" id="SSF56436">
    <property type="entry name" value="C-type lectin-like"/>
    <property type="match status" value="1"/>
</dbReference>
<keyword evidence="1 3" id="KW-0547">Nucleotide-binding</keyword>
<dbReference type="PROSITE" id="PS00108">
    <property type="entry name" value="PROTEIN_KINASE_ST"/>
    <property type="match status" value="1"/>
</dbReference>
<dbReference type="InterPro" id="IPR042095">
    <property type="entry name" value="SUMF_sf"/>
</dbReference>
<protein>
    <submittedName>
        <fullName evidence="6">Serine/threonine protein kinase</fullName>
    </submittedName>
</protein>
<dbReference type="InterPro" id="IPR008271">
    <property type="entry name" value="Ser/Thr_kinase_AS"/>
</dbReference>
<evidence type="ECO:0000313" key="7">
    <source>
        <dbReference type="Proteomes" id="UP000019678"/>
    </source>
</evidence>
<feature type="domain" description="Protein kinase" evidence="5">
    <location>
        <begin position="56"/>
        <end position="321"/>
    </location>
</feature>
<dbReference type="InterPro" id="IPR005532">
    <property type="entry name" value="SUMF_dom"/>
</dbReference>
<dbReference type="PROSITE" id="PS50011">
    <property type="entry name" value="PROTEIN_KINASE_DOM"/>
    <property type="match status" value="1"/>
</dbReference>
<proteinExistence type="predicted"/>
<dbReference type="InterPro" id="IPR017441">
    <property type="entry name" value="Protein_kinase_ATP_BS"/>
</dbReference>
<gene>
    <name evidence="6" type="ORF">CAP_4074</name>
</gene>
<dbReference type="PANTHER" id="PTHR23150:SF19">
    <property type="entry name" value="FORMYLGLYCINE-GENERATING ENZYME"/>
    <property type="match status" value="1"/>
</dbReference>
<evidence type="ECO:0000256" key="3">
    <source>
        <dbReference type="PROSITE-ProRule" id="PRU10141"/>
    </source>
</evidence>